<comment type="caution">
    <text evidence="1">The sequence shown here is derived from an EMBL/GenBank/DDBJ whole genome shotgun (WGS) entry which is preliminary data.</text>
</comment>
<keyword evidence="2" id="KW-1185">Reference proteome</keyword>
<proteinExistence type="predicted"/>
<accession>A0ABT5QG04</accession>
<reference evidence="1" key="1">
    <citation type="submission" date="2021-12" db="EMBL/GenBank/DDBJ databases">
        <title>Enterovibrio ZSDZ35 sp. nov. and Enterovibrio ZSDZ42 sp. nov., isolated from coastal seawater in Qingdao.</title>
        <authorList>
            <person name="Zhang P."/>
        </authorList>
    </citation>
    <scope>NUCLEOTIDE SEQUENCE</scope>
    <source>
        <strain evidence="1">ZSDZ35</strain>
    </source>
</reference>
<dbReference type="Proteomes" id="UP001149821">
    <property type="component" value="Unassembled WGS sequence"/>
</dbReference>
<dbReference type="EMBL" id="JAJUBB010000001">
    <property type="protein sequence ID" value="MDD1779903.1"/>
    <property type="molecule type" value="Genomic_DNA"/>
</dbReference>
<organism evidence="1 2">
    <name type="scientific">Enterovibrio qingdaonensis</name>
    <dbReference type="NCBI Taxonomy" id="2899818"/>
    <lineage>
        <taxon>Bacteria</taxon>
        <taxon>Pseudomonadati</taxon>
        <taxon>Pseudomonadota</taxon>
        <taxon>Gammaproteobacteria</taxon>
        <taxon>Vibrionales</taxon>
        <taxon>Vibrionaceae</taxon>
        <taxon>Enterovibrio</taxon>
    </lineage>
</organism>
<protein>
    <submittedName>
        <fullName evidence="1">Uncharacterized protein</fullName>
    </submittedName>
</protein>
<evidence type="ECO:0000313" key="1">
    <source>
        <dbReference type="EMBL" id="MDD1779903.1"/>
    </source>
</evidence>
<dbReference type="RefSeq" id="WP_274139749.1">
    <property type="nucleotide sequence ID" value="NZ_JAJUBB010000001.1"/>
</dbReference>
<sequence>MKEGDAIPLWILDEETGLWVYESNGFVEKNAATPTGWALRATTSHFTTFNCDINPPGLTRNLSVNGGGGGGSRSRAENATVSIQLDGAAEGQRYLYEHRMFIPGLGASSRAREFTYTGNNIEFTTRKGVTVSATITDLSNTDRRSGDSEVVSSDPTLMYIDLGDIPLEFVESSIRSRPVFEWVNNVVEITSNTIYAGAVFSGADSVEISSSLISTPLFLGSGIYHEVEYLPTDPNPASFTLKIMGDSEEKEVSETVDYIDSAVPDPGYMYLGYTATPNEVHVMWQNMEGAEAVTFYFVPKDSPDVEGTYIDGDVLLTEQLNREHSLMLNSPLFQNEGYLRVVVSNQYGFEETFLPLVSGCVGLECA</sequence>
<evidence type="ECO:0000313" key="2">
    <source>
        <dbReference type="Proteomes" id="UP001149821"/>
    </source>
</evidence>
<name>A0ABT5QG04_9GAMM</name>
<gene>
    <name evidence="1" type="ORF">LRP49_01720</name>
</gene>